<dbReference type="InterPro" id="IPR036162">
    <property type="entry name" value="Resolvase-like_N_sf"/>
</dbReference>
<organism evidence="8 9">
    <name type="scientific">Listeria rustica</name>
    <dbReference type="NCBI Taxonomy" id="2713503"/>
    <lineage>
        <taxon>Bacteria</taxon>
        <taxon>Bacillati</taxon>
        <taxon>Bacillota</taxon>
        <taxon>Bacilli</taxon>
        <taxon>Bacillales</taxon>
        <taxon>Listeriaceae</taxon>
        <taxon>Listeria</taxon>
    </lineage>
</organism>
<comment type="caution">
    <text evidence="8">The sequence shown here is derived from an EMBL/GenBank/DDBJ whole genome shotgun (WGS) entry which is preliminary data.</text>
</comment>
<dbReference type="GO" id="GO:0003677">
    <property type="term" value="F:DNA binding"/>
    <property type="evidence" value="ECO:0007669"/>
    <property type="project" value="UniProtKB-KW"/>
</dbReference>
<evidence type="ECO:0000256" key="1">
    <source>
        <dbReference type="ARBA" id="ARBA00022908"/>
    </source>
</evidence>
<dbReference type="GO" id="GO:0015074">
    <property type="term" value="P:DNA integration"/>
    <property type="evidence" value="ECO:0007669"/>
    <property type="project" value="UniProtKB-KW"/>
</dbReference>
<dbReference type="InterPro" id="IPR025827">
    <property type="entry name" value="Zn_ribbon_recom_dom"/>
</dbReference>
<evidence type="ECO:0000256" key="5">
    <source>
        <dbReference type="PROSITE-ProRule" id="PRU10137"/>
    </source>
</evidence>
<dbReference type="PANTHER" id="PTHR30461:SF23">
    <property type="entry name" value="DNA RECOMBINASE-RELATED"/>
    <property type="match status" value="1"/>
</dbReference>
<protein>
    <submittedName>
        <fullName evidence="8">Recombinase family protein</fullName>
    </submittedName>
</protein>
<dbReference type="PROSITE" id="PS51737">
    <property type="entry name" value="RECOMBINASE_DNA_BIND"/>
    <property type="match status" value="1"/>
</dbReference>
<dbReference type="PROSITE" id="PS00397">
    <property type="entry name" value="RECOMBINASES_1"/>
    <property type="match status" value="1"/>
</dbReference>
<dbReference type="SUPFAM" id="SSF53041">
    <property type="entry name" value="Resolvase-like"/>
    <property type="match status" value="1"/>
</dbReference>
<dbReference type="InterPro" id="IPR050639">
    <property type="entry name" value="SSR_resolvase"/>
</dbReference>
<dbReference type="InterPro" id="IPR006118">
    <property type="entry name" value="Recombinase_CS"/>
</dbReference>
<dbReference type="Pfam" id="PF07508">
    <property type="entry name" value="Recombinase"/>
    <property type="match status" value="1"/>
</dbReference>
<keyword evidence="1" id="KW-0229">DNA integration</keyword>
<dbReference type="InterPro" id="IPR038109">
    <property type="entry name" value="DNA_bind_recomb_sf"/>
</dbReference>
<dbReference type="InterPro" id="IPR011109">
    <property type="entry name" value="DNA_bind_recombinase_dom"/>
</dbReference>
<evidence type="ECO:0000259" key="6">
    <source>
        <dbReference type="PROSITE" id="PS51736"/>
    </source>
</evidence>
<dbReference type="RefSeq" id="WP_181676745.1">
    <property type="nucleotide sequence ID" value="NZ_JABJVM010000008.1"/>
</dbReference>
<dbReference type="SMART" id="SM00857">
    <property type="entry name" value="Resolvase"/>
    <property type="match status" value="1"/>
</dbReference>
<dbReference type="Gene3D" id="3.40.50.1390">
    <property type="entry name" value="Resolvase, N-terminal catalytic domain"/>
    <property type="match status" value="1"/>
</dbReference>
<dbReference type="InterPro" id="IPR006119">
    <property type="entry name" value="Resolv_N"/>
</dbReference>
<dbReference type="PANTHER" id="PTHR30461">
    <property type="entry name" value="DNA-INVERTASE FROM LAMBDOID PROPHAGE"/>
    <property type="match status" value="1"/>
</dbReference>
<keyword evidence="9" id="KW-1185">Reference proteome</keyword>
<dbReference type="GO" id="GO:0000150">
    <property type="term" value="F:DNA strand exchange activity"/>
    <property type="evidence" value="ECO:0007669"/>
    <property type="project" value="InterPro"/>
</dbReference>
<evidence type="ECO:0000256" key="3">
    <source>
        <dbReference type="ARBA" id="ARBA00023172"/>
    </source>
</evidence>
<feature type="domain" description="Recombinase" evidence="7">
    <location>
        <begin position="156"/>
        <end position="262"/>
    </location>
</feature>
<dbReference type="CDD" id="cd03768">
    <property type="entry name" value="SR_ResInv"/>
    <property type="match status" value="1"/>
</dbReference>
<dbReference type="Pfam" id="PF13408">
    <property type="entry name" value="Zn_ribbon_recom"/>
    <property type="match status" value="1"/>
</dbReference>
<keyword evidence="3" id="KW-0233">DNA recombination</keyword>
<dbReference type="Gene3D" id="3.90.1750.20">
    <property type="entry name" value="Putative Large Serine Recombinase, Chain B, Domain 2"/>
    <property type="match status" value="1"/>
</dbReference>
<gene>
    <name evidence="8" type="ORF">HPK16_09575</name>
</gene>
<evidence type="ECO:0000256" key="4">
    <source>
        <dbReference type="PIRSR" id="PIRSR606118-50"/>
    </source>
</evidence>
<dbReference type="EMBL" id="JABJVM010000008">
    <property type="protein sequence ID" value="MBA3926592.1"/>
    <property type="molecule type" value="Genomic_DNA"/>
</dbReference>
<dbReference type="PROSITE" id="PS51736">
    <property type="entry name" value="RECOMBINASES_3"/>
    <property type="match status" value="1"/>
</dbReference>
<dbReference type="AlphaFoldDB" id="A0A7W1T716"/>
<evidence type="ECO:0000256" key="2">
    <source>
        <dbReference type="ARBA" id="ARBA00023125"/>
    </source>
</evidence>
<feature type="domain" description="Resolvase/invertase-type recombinase catalytic" evidence="6">
    <location>
        <begin position="2"/>
        <end position="149"/>
    </location>
</feature>
<feature type="active site" description="O-(5'-phospho-DNA)-serine intermediate" evidence="4 5">
    <location>
        <position position="10"/>
    </location>
</feature>
<proteinExistence type="predicted"/>
<evidence type="ECO:0000259" key="7">
    <source>
        <dbReference type="PROSITE" id="PS51737"/>
    </source>
</evidence>
<accession>A0A7W1T716</accession>
<dbReference type="Proteomes" id="UP000548787">
    <property type="component" value="Unassembled WGS sequence"/>
</dbReference>
<sequence>MTVGIYIRVSTEEQAKEGFSISAQREKLQAYCIAQGWGEFKFYVDEGLSAKNMERPLLKALLKHIETGLIDTVLVYKLDRLTRSVVDLHNMLNFFDKYDCSFKSATEVYDTSSAMGRFFITIISSVAQFERENTSERVSFGMEERARQGKYIPLAPFGYKKGDDGVLVIYEEEATLVLELVDRLQRGYSIRQCCTYLDNLGVKTRRSNTVWKNTTLRRILENHALYGATNWSGKVFKNTHPGILSEDEFFELQNILKARTGHVSSRKRALTHVFAGKIVCPNCGYRMSCTRTKYQDRYNNDYRCANCKIYYTHTSVSERKILKAFDNYIESFQLKSFDIKKETKQENNTRKIERQIVNLSKKREKYQKGWALDLIDDNEFSKLMKETQSELDQLESELPKQSPTSEKTFDAIAIKNIVKNIKDNWTELTLEERKDFVNMFIQDIHYVKDDGIVTITKIDFY</sequence>
<evidence type="ECO:0000313" key="9">
    <source>
        <dbReference type="Proteomes" id="UP000548787"/>
    </source>
</evidence>
<keyword evidence="2" id="KW-0238">DNA-binding</keyword>
<reference evidence="8 9" key="1">
    <citation type="submission" date="2020-05" db="EMBL/GenBank/DDBJ databases">
        <authorList>
            <person name="Carlin C.R."/>
        </authorList>
    </citation>
    <scope>NUCLEOTIDE SEQUENCE [LARGE SCALE GENOMIC DNA]</scope>
    <source>
        <strain evidence="8 9">FSL W9-0585</strain>
    </source>
</reference>
<evidence type="ECO:0000313" key="8">
    <source>
        <dbReference type="EMBL" id="MBA3926592.1"/>
    </source>
</evidence>
<name>A0A7W1T716_9LIST</name>
<dbReference type="Pfam" id="PF00239">
    <property type="entry name" value="Resolvase"/>
    <property type="match status" value="1"/>
</dbReference>
<reference evidence="8 9" key="2">
    <citation type="submission" date="2020-08" db="EMBL/GenBank/DDBJ databases">
        <title>Listeria ohnekaius sp. nov. and Listeria portnoyii sp. nov. isolated from non-agricultural and natural environments.</title>
        <authorList>
            <person name="Weller D."/>
            <person name="Belias A.M."/>
            <person name="Liao J."/>
            <person name="Guo S."/>
            <person name="Orsi R.H."/>
            <person name="Wiedmann M."/>
        </authorList>
    </citation>
    <scope>NUCLEOTIDE SEQUENCE [LARGE SCALE GENOMIC DNA]</scope>
    <source>
        <strain evidence="8 9">FSL W9-0585</strain>
    </source>
</reference>